<name>A0A8S5TET4_9CAUD</name>
<sequence length="584" mass="66820">MAIETSELNKLQYSSFPQIFDRFRKMAAENQGIPMSSITSAFAGINSGRYGLANPYIQNRRVKQISSLPADFTKDQVAEMLTKPYDSEQPLRQVAHILEYTAYPLFHIRKVYQEMLTYHNYVMPKLTDSADTQKDEFMREWKLLEKLREEFKPKETAHQIVGQVGIEGKVFYYPRYSVDKSHNKVNYAFMQQLPSDWTKITGYNNISKYTVAFNMMYFLQPGCVPEQYGDLFTPYLYDFSSVVQKPKGTGTSLIFAQKTRVDMQQFQRIQARGDMAGTPDVYYQNGRWYYWVYLPADAVFTFEADDVSRTAISPFAGLFLNMIQLAQMEQIQLELIQNPLVSLLHGEIPYRDDKNATAEDQYKLSNAGRLMFEAIWYDMLQANNTSGLGIYMAPVQSMKLETLSEAPSAMDIVKQGYSDTINQAGLGGLMPVDSDAKAATTQISFQIESKFMQTVYRDYERMMNAIIKKLSPRYDWKFVMFGDIPEDEKMLERCMKGMEHGILPDTIVYNALLDRSILDDMCLSDAVYNSGILDKRIPLVTSYNMKQESSRLPPQSPGRPKGDGNVTSEGTESMVDTYGDTNPI</sequence>
<feature type="region of interest" description="Disordered" evidence="1">
    <location>
        <begin position="545"/>
        <end position="584"/>
    </location>
</feature>
<proteinExistence type="predicted"/>
<dbReference type="EMBL" id="BK032817">
    <property type="protein sequence ID" value="DAF61774.1"/>
    <property type="molecule type" value="Genomic_DNA"/>
</dbReference>
<evidence type="ECO:0000313" key="2">
    <source>
        <dbReference type="EMBL" id="DAF61774.1"/>
    </source>
</evidence>
<evidence type="ECO:0000256" key="1">
    <source>
        <dbReference type="SAM" id="MobiDB-lite"/>
    </source>
</evidence>
<protein>
    <submittedName>
        <fullName evidence="2">Portal protein</fullName>
    </submittedName>
</protein>
<organism evidence="2">
    <name type="scientific">Siphoviridae sp. ctbgC51</name>
    <dbReference type="NCBI Taxonomy" id="2827901"/>
    <lineage>
        <taxon>Viruses</taxon>
        <taxon>Duplodnaviria</taxon>
        <taxon>Heunggongvirae</taxon>
        <taxon>Uroviricota</taxon>
        <taxon>Caudoviricetes</taxon>
    </lineage>
</organism>
<accession>A0A8S5TET4</accession>
<reference evidence="2" key="1">
    <citation type="journal article" date="2021" name="Proc. Natl. Acad. Sci. U.S.A.">
        <title>A Catalog of Tens of Thousands of Viruses from Human Metagenomes Reveals Hidden Associations with Chronic Diseases.</title>
        <authorList>
            <person name="Tisza M.J."/>
            <person name="Buck C.B."/>
        </authorList>
    </citation>
    <scope>NUCLEOTIDE SEQUENCE</scope>
    <source>
        <strain evidence="2">CtbgC51</strain>
    </source>
</reference>